<protein>
    <recommendedName>
        <fullName evidence="2">BTB domain-containing protein</fullName>
    </recommendedName>
</protein>
<organism evidence="3 4">
    <name type="scientific">Alternaria atra</name>
    <dbReference type="NCBI Taxonomy" id="119953"/>
    <lineage>
        <taxon>Eukaryota</taxon>
        <taxon>Fungi</taxon>
        <taxon>Dikarya</taxon>
        <taxon>Ascomycota</taxon>
        <taxon>Pezizomycotina</taxon>
        <taxon>Dothideomycetes</taxon>
        <taxon>Pleosporomycetidae</taxon>
        <taxon>Pleosporales</taxon>
        <taxon>Pleosporineae</taxon>
        <taxon>Pleosporaceae</taxon>
        <taxon>Alternaria</taxon>
        <taxon>Alternaria sect. Ulocladioides</taxon>
    </lineage>
</organism>
<evidence type="ECO:0000256" key="1">
    <source>
        <dbReference type="SAM" id="MobiDB-lite"/>
    </source>
</evidence>
<dbReference type="CDD" id="cd18186">
    <property type="entry name" value="BTB_POZ_ZBTB_KLHL-like"/>
    <property type="match status" value="1"/>
</dbReference>
<dbReference type="InterPro" id="IPR011333">
    <property type="entry name" value="SKP1/BTB/POZ_sf"/>
</dbReference>
<dbReference type="PROSITE" id="PS50097">
    <property type="entry name" value="BTB"/>
    <property type="match status" value="1"/>
</dbReference>
<sequence>MKTNRYYQSTFMDHPALRKTSKGPRIYRSADTSNKGVPHIAGTMKIVVGAESKDQRTWELPKALLSRHSDMFKSIFTADTVSEVQLPTISPDAFANFSSYMHSSIYSTNTKVAGYRSIRAHANACLLAAKLEADKYWEAAMRQLYSLLLPLARSRRSDAKQSFIRAGDIEYICVNATAEKLKRSIIIDSSPFANDNPFNSEIRPTVKDSLPDAPPLPPRKGYHSHDVGAMEGLRTLFFDALASHWTQYDVIYIGAQDSPRGGGFNKNDVPGDTTTWRQVCDTYPDFHAHIGKTTGHANAWRTALLRHIDVYLDPADPQLLGQQGRRNDGVTIKIEDVDEIKEEEVDDDDELEMEKATRRPKLTLKLTGLRRSNSRERTENSEEVALSGVKRESEDEILEDGEINESEGSTLVDGETEGREEAPEDRMNQDEEMAEGMDDEIEEEPTSAGY</sequence>
<dbReference type="EMBL" id="CAJRGZ010000015">
    <property type="protein sequence ID" value="CAG5150423.1"/>
    <property type="molecule type" value="Genomic_DNA"/>
</dbReference>
<dbReference type="AlphaFoldDB" id="A0A8J2MXK6"/>
<dbReference type="Pfam" id="PF00651">
    <property type="entry name" value="BTB"/>
    <property type="match status" value="1"/>
</dbReference>
<name>A0A8J2MXK6_9PLEO</name>
<evidence type="ECO:0000259" key="2">
    <source>
        <dbReference type="PROSITE" id="PS50097"/>
    </source>
</evidence>
<dbReference type="RefSeq" id="XP_043166195.1">
    <property type="nucleotide sequence ID" value="XM_043310260.1"/>
</dbReference>
<evidence type="ECO:0000313" key="3">
    <source>
        <dbReference type="EMBL" id="CAG5150423.1"/>
    </source>
</evidence>
<comment type="caution">
    <text evidence="3">The sequence shown here is derived from an EMBL/GenBank/DDBJ whole genome shotgun (WGS) entry which is preliminary data.</text>
</comment>
<keyword evidence="4" id="KW-1185">Reference proteome</keyword>
<dbReference type="Gene3D" id="3.30.710.10">
    <property type="entry name" value="Potassium Channel Kv1.1, Chain A"/>
    <property type="match status" value="1"/>
</dbReference>
<dbReference type="GeneID" id="67014123"/>
<feature type="domain" description="BTB" evidence="2">
    <location>
        <begin position="42"/>
        <end position="110"/>
    </location>
</feature>
<gene>
    <name evidence="3" type="ORF">ALTATR162_LOCUS2654</name>
</gene>
<dbReference type="Proteomes" id="UP000676310">
    <property type="component" value="Unassembled WGS sequence"/>
</dbReference>
<feature type="compositionally biased region" description="Acidic residues" evidence="1">
    <location>
        <begin position="430"/>
        <end position="450"/>
    </location>
</feature>
<proteinExistence type="predicted"/>
<feature type="region of interest" description="Disordered" evidence="1">
    <location>
        <begin position="369"/>
        <end position="450"/>
    </location>
</feature>
<feature type="compositionally biased region" description="Basic and acidic residues" evidence="1">
    <location>
        <begin position="416"/>
        <end position="429"/>
    </location>
</feature>
<evidence type="ECO:0000313" key="4">
    <source>
        <dbReference type="Proteomes" id="UP000676310"/>
    </source>
</evidence>
<dbReference type="InterPro" id="IPR000210">
    <property type="entry name" value="BTB/POZ_dom"/>
</dbReference>
<reference evidence="3" key="1">
    <citation type="submission" date="2021-05" db="EMBL/GenBank/DDBJ databases">
        <authorList>
            <person name="Stam R."/>
        </authorList>
    </citation>
    <scope>NUCLEOTIDE SEQUENCE</scope>
    <source>
        <strain evidence="3">CS162</strain>
    </source>
</reference>
<dbReference type="OrthoDB" id="3685561at2759"/>
<feature type="compositionally biased region" description="Acidic residues" evidence="1">
    <location>
        <begin position="394"/>
        <end position="405"/>
    </location>
</feature>
<accession>A0A8J2MXK6</accession>
<dbReference type="SUPFAM" id="SSF54695">
    <property type="entry name" value="POZ domain"/>
    <property type="match status" value="1"/>
</dbReference>